<dbReference type="Proteomes" id="UP001526430">
    <property type="component" value="Unassembled WGS sequence"/>
</dbReference>
<feature type="domain" description="Response regulatory" evidence="2">
    <location>
        <begin position="22"/>
        <end position="132"/>
    </location>
</feature>
<comment type="caution">
    <text evidence="3">The sequence shown here is derived from an EMBL/GenBank/DDBJ whole genome shotgun (WGS) entry which is preliminary data.</text>
</comment>
<accession>A0ABT3NWU4</accession>
<keyword evidence="1" id="KW-0597">Phosphoprotein</keyword>
<name>A0ABT3NWU4_9PROT</name>
<reference evidence="3 4" key="1">
    <citation type="submission" date="2022-10" db="EMBL/GenBank/DDBJ databases">
        <title>Roseococcus glaciei nov., sp. nov., isolated from glacier.</title>
        <authorList>
            <person name="Liu Q."/>
            <person name="Xin Y.-H."/>
        </authorList>
    </citation>
    <scope>NUCLEOTIDE SEQUENCE [LARGE SCALE GENOMIC DNA]</scope>
    <source>
        <strain evidence="3 4">MDT2-1-1</strain>
    </source>
</reference>
<feature type="modified residue" description="4-aspartylphosphate" evidence="1">
    <location>
        <position position="71"/>
    </location>
</feature>
<dbReference type="PROSITE" id="PS50110">
    <property type="entry name" value="RESPONSE_REGULATORY"/>
    <property type="match status" value="1"/>
</dbReference>
<proteinExistence type="predicted"/>
<evidence type="ECO:0000259" key="2">
    <source>
        <dbReference type="PROSITE" id="PS50110"/>
    </source>
</evidence>
<evidence type="ECO:0000313" key="4">
    <source>
        <dbReference type="Proteomes" id="UP001526430"/>
    </source>
</evidence>
<evidence type="ECO:0000313" key="3">
    <source>
        <dbReference type="EMBL" id="MCW8086637.1"/>
    </source>
</evidence>
<dbReference type="InterPro" id="IPR001789">
    <property type="entry name" value="Sig_transdc_resp-reg_receiver"/>
</dbReference>
<sequence>MTNRGSDNATLEDWYPQLEGRHFLVVEDEFLIACWLEQVLTGLGATVSHASNVTTALETISSRAPDAALLDFNLGEGRSSIPIADVLEAQGIPFGFITASDRRVRESHHRDRPTAPKPTFDEDLHALLRKMLAGV</sequence>
<protein>
    <submittedName>
        <fullName evidence="3">Response regulator</fullName>
    </submittedName>
</protein>
<dbReference type="RefSeq" id="WP_301590715.1">
    <property type="nucleotide sequence ID" value="NZ_JAPFQI010000010.1"/>
</dbReference>
<dbReference type="Gene3D" id="3.40.50.2300">
    <property type="match status" value="1"/>
</dbReference>
<organism evidence="3 4">
    <name type="scientific">Sabulicella glaciei</name>
    <dbReference type="NCBI Taxonomy" id="2984948"/>
    <lineage>
        <taxon>Bacteria</taxon>
        <taxon>Pseudomonadati</taxon>
        <taxon>Pseudomonadota</taxon>
        <taxon>Alphaproteobacteria</taxon>
        <taxon>Acetobacterales</taxon>
        <taxon>Acetobacteraceae</taxon>
        <taxon>Sabulicella</taxon>
    </lineage>
</organism>
<keyword evidence="4" id="KW-1185">Reference proteome</keyword>
<evidence type="ECO:0000256" key="1">
    <source>
        <dbReference type="PROSITE-ProRule" id="PRU00169"/>
    </source>
</evidence>
<gene>
    <name evidence="3" type="ORF">OF850_13455</name>
</gene>
<dbReference type="SUPFAM" id="SSF52172">
    <property type="entry name" value="CheY-like"/>
    <property type="match status" value="1"/>
</dbReference>
<dbReference type="InterPro" id="IPR011006">
    <property type="entry name" value="CheY-like_superfamily"/>
</dbReference>
<dbReference type="EMBL" id="JAPFQI010000010">
    <property type="protein sequence ID" value="MCW8086637.1"/>
    <property type="molecule type" value="Genomic_DNA"/>
</dbReference>